<comment type="caution">
    <text evidence="1">The sequence shown here is derived from an EMBL/GenBank/DDBJ whole genome shotgun (WGS) entry which is preliminary data.</text>
</comment>
<protein>
    <submittedName>
        <fullName evidence="1">Uncharacterized protein</fullName>
    </submittedName>
</protein>
<keyword evidence="2" id="KW-1185">Reference proteome</keyword>
<name>A0ABW7DLP3_9FIRM</name>
<gene>
    <name evidence="1" type="ORF">ACGTZG_03665</name>
</gene>
<proteinExistence type="predicted"/>
<evidence type="ECO:0000313" key="2">
    <source>
        <dbReference type="Proteomes" id="UP001605989"/>
    </source>
</evidence>
<evidence type="ECO:0000313" key="1">
    <source>
        <dbReference type="EMBL" id="MFG6272281.1"/>
    </source>
</evidence>
<dbReference type="RefSeq" id="WP_113855704.1">
    <property type="nucleotide sequence ID" value="NZ_CP011940.1"/>
</dbReference>
<reference evidence="1 2" key="1">
    <citation type="submission" date="2024-10" db="EMBL/GenBank/DDBJ databases">
        <authorList>
            <person name="Sang B.-I."/>
            <person name="Prabhaharan D."/>
        </authorList>
    </citation>
    <scope>NUCLEOTIDE SEQUENCE [LARGE SCALE GENOMIC DNA]</scope>
    <source>
        <strain evidence="1 2">MH</strain>
    </source>
</reference>
<dbReference type="EMBL" id="JBIEKR010000003">
    <property type="protein sequence ID" value="MFG6272281.1"/>
    <property type="molecule type" value="Genomic_DNA"/>
</dbReference>
<dbReference type="InterPro" id="IPR024345">
    <property type="entry name" value="DNA_matur_Phage_T7-like"/>
</dbReference>
<dbReference type="Proteomes" id="UP001605989">
    <property type="component" value="Unassembled WGS sequence"/>
</dbReference>
<sequence>MANFNIPQELIDRLATEEVQALLEGLEDEEQRKNPAFLAKVRQFLKDNDFNTTVEIEGVKEVTQEASRIPEFMELVKGDNVG</sequence>
<accession>A0ABW7DLP3</accession>
<organism evidence="1 2">
    <name type="scientific">Megasphaera hexanoica</name>
    <dbReference type="NCBI Taxonomy" id="1675036"/>
    <lineage>
        <taxon>Bacteria</taxon>
        <taxon>Bacillati</taxon>
        <taxon>Bacillota</taxon>
        <taxon>Negativicutes</taxon>
        <taxon>Veillonellales</taxon>
        <taxon>Veillonellaceae</taxon>
        <taxon>Megasphaera</taxon>
    </lineage>
</organism>
<dbReference type="Pfam" id="PF11123">
    <property type="entry name" value="DNA_Packaging_2"/>
    <property type="match status" value="1"/>
</dbReference>